<gene>
    <name evidence="1" type="ORF">Bca52824_081182</name>
</gene>
<dbReference type="AlphaFoldDB" id="A0A8X7TSZ9"/>
<sequence>MRVSATAFANVVQSVACSLDLSFTLINATRSTQSLKAFLVSCLSRCWGFPREDGVDGYLIPGDGLLPWGRRRRENDGTSNRATSGHYLLAWWDQLVASSLIPGIAWRSGGTPYFVHSIEAMKTSMSNPPFQRDNSPPLVNKFIDLRSFPFVWEPSFDSPKTVLFLRLLSLLNCSLELLDLHLLKRDNKAGGPKDCVQRLDCLLLGTLSLVRRDLPTRQFSESLDGKE</sequence>
<keyword evidence="2" id="KW-1185">Reference proteome</keyword>
<evidence type="ECO:0000313" key="2">
    <source>
        <dbReference type="Proteomes" id="UP000886595"/>
    </source>
</evidence>
<accession>A0A8X7TSZ9</accession>
<comment type="caution">
    <text evidence="1">The sequence shown here is derived from an EMBL/GenBank/DDBJ whole genome shotgun (WGS) entry which is preliminary data.</text>
</comment>
<reference evidence="1 2" key="1">
    <citation type="submission" date="2020-02" db="EMBL/GenBank/DDBJ databases">
        <authorList>
            <person name="Ma Q."/>
            <person name="Huang Y."/>
            <person name="Song X."/>
            <person name="Pei D."/>
        </authorList>
    </citation>
    <scope>NUCLEOTIDE SEQUENCE [LARGE SCALE GENOMIC DNA]</scope>
    <source>
        <strain evidence="1">Sxm20200214</strain>
        <tissue evidence="1">Leaf</tissue>
    </source>
</reference>
<dbReference type="Proteomes" id="UP000886595">
    <property type="component" value="Unassembled WGS sequence"/>
</dbReference>
<proteinExistence type="predicted"/>
<name>A0A8X7TSZ9_BRACI</name>
<protein>
    <submittedName>
        <fullName evidence="1">Uncharacterized protein</fullName>
    </submittedName>
</protein>
<organism evidence="1 2">
    <name type="scientific">Brassica carinata</name>
    <name type="common">Ethiopian mustard</name>
    <name type="synonym">Abyssinian cabbage</name>
    <dbReference type="NCBI Taxonomy" id="52824"/>
    <lineage>
        <taxon>Eukaryota</taxon>
        <taxon>Viridiplantae</taxon>
        <taxon>Streptophyta</taxon>
        <taxon>Embryophyta</taxon>
        <taxon>Tracheophyta</taxon>
        <taxon>Spermatophyta</taxon>
        <taxon>Magnoliopsida</taxon>
        <taxon>eudicotyledons</taxon>
        <taxon>Gunneridae</taxon>
        <taxon>Pentapetalae</taxon>
        <taxon>rosids</taxon>
        <taxon>malvids</taxon>
        <taxon>Brassicales</taxon>
        <taxon>Brassicaceae</taxon>
        <taxon>Brassiceae</taxon>
        <taxon>Brassica</taxon>
    </lineage>
</organism>
<evidence type="ECO:0000313" key="1">
    <source>
        <dbReference type="EMBL" id="KAG2251046.1"/>
    </source>
</evidence>
<dbReference type="EMBL" id="JAAMPC010000016">
    <property type="protein sequence ID" value="KAG2251046.1"/>
    <property type="molecule type" value="Genomic_DNA"/>
</dbReference>